<dbReference type="RefSeq" id="WP_093729216.1">
    <property type="nucleotide sequence ID" value="NZ_FMYW01000002.1"/>
</dbReference>
<dbReference type="AlphaFoldDB" id="A0A1G6IEE7"/>
<organism evidence="2 3">
    <name type="scientific">Succiniclasticum ruminis</name>
    <dbReference type="NCBI Taxonomy" id="40841"/>
    <lineage>
        <taxon>Bacteria</taxon>
        <taxon>Bacillati</taxon>
        <taxon>Bacillota</taxon>
        <taxon>Negativicutes</taxon>
        <taxon>Acidaminococcales</taxon>
        <taxon>Acidaminococcaceae</taxon>
        <taxon>Succiniclasticum</taxon>
    </lineage>
</organism>
<accession>A0A1G6IEE7</accession>
<evidence type="ECO:0000313" key="3">
    <source>
        <dbReference type="Proteomes" id="UP000198943"/>
    </source>
</evidence>
<feature type="domain" description="AMMECR1" evidence="1">
    <location>
        <begin position="291"/>
        <end position="463"/>
    </location>
</feature>
<evidence type="ECO:0000259" key="1">
    <source>
        <dbReference type="PROSITE" id="PS51112"/>
    </source>
</evidence>
<dbReference type="Pfam" id="PF02900">
    <property type="entry name" value="LigB"/>
    <property type="match status" value="1"/>
</dbReference>
<protein>
    <submittedName>
        <fullName evidence="2">Uncharacterized protein, PH0010 family/AmmeMemoRadiSam system protein A/AmmeMemoRadiSam system protein B</fullName>
    </submittedName>
</protein>
<dbReference type="PANTHER" id="PTHR13016">
    <property type="entry name" value="AMMECR1 HOMOLOG"/>
    <property type="match status" value="1"/>
</dbReference>
<dbReference type="GO" id="GO:0016702">
    <property type="term" value="F:oxidoreductase activity, acting on single donors with incorporation of molecular oxygen, incorporation of two atoms of oxygen"/>
    <property type="evidence" value="ECO:0007669"/>
    <property type="project" value="UniProtKB-ARBA"/>
</dbReference>
<dbReference type="InterPro" id="IPR027485">
    <property type="entry name" value="AMMECR1_N"/>
</dbReference>
<dbReference type="PROSITE" id="PS51112">
    <property type="entry name" value="AMMECR1"/>
    <property type="match status" value="1"/>
</dbReference>
<dbReference type="CDD" id="cd07951">
    <property type="entry name" value="ED_3B_N_AMMECR1"/>
    <property type="match status" value="1"/>
</dbReference>
<keyword evidence="3" id="KW-1185">Reference proteome</keyword>
<dbReference type="Gene3D" id="3.30.700.20">
    <property type="entry name" value="Hypothetical protein ph0010, domain 1"/>
    <property type="match status" value="1"/>
</dbReference>
<dbReference type="NCBIfam" id="TIGR04336">
    <property type="entry name" value="AmmeMemoSam_B"/>
    <property type="match status" value="1"/>
</dbReference>
<sequence length="463" mass="50689">MAILGAVQVPHPPLILPEVGHGEEKRIQSTIDAFERAAKFIADLQPDTVIVSSPHSILYSDYFHISPGPSAKGGMAQFGAPQVKFTVVYDEELVRAVDAAAKQVGIPAGTLGNRQPELDHGTMVPLYFLSKYCKTCKIVRLALSGFSLKEHYRVGMLIAETAEKLGRKIAWIASGDLSHKLTRSGPYGYNAAGPEYDKKIMDVMGSGNFAELFSFNDTFLEEAAECGHRSFVLMAGALDGLAVKAEKLSYEGPFGVGYGVTLFTPTGADESRHFLSAYDTIRGRMKAERLAKEDEYVKLAREVIEHYVKSKGGYLRSPQHIIPEMTAQKAGVFVSLKIRGALRGCIGTIGPMYDNVAEEIRHNAISACSRDPRFTPVLPDELEELEYSVDVLGPMEPISSPAQLDVKRYGVLVTKGSRSGLLLPNLPGVDTIEQQVDIAKQKAGIRPEESGCELKRFEVIRHF</sequence>
<reference evidence="3" key="1">
    <citation type="submission" date="2016-10" db="EMBL/GenBank/DDBJ databases">
        <authorList>
            <person name="Varghese N."/>
            <person name="Submissions S."/>
        </authorList>
    </citation>
    <scope>NUCLEOTIDE SEQUENCE [LARGE SCALE GENOMIC DNA]</scope>
    <source>
        <strain evidence="3">DSM 11005</strain>
    </source>
</reference>
<dbReference type="Pfam" id="PF01871">
    <property type="entry name" value="AMMECR1"/>
    <property type="match status" value="1"/>
</dbReference>
<gene>
    <name evidence="2" type="ORF">SAMN04487864_10231</name>
</gene>
<dbReference type="SUPFAM" id="SSF53213">
    <property type="entry name" value="LigB-like"/>
    <property type="match status" value="1"/>
</dbReference>
<dbReference type="PANTHER" id="PTHR13016:SF0">
    <property type="entry name" value="AMME SYNDROME CANDIDATE GENE 1 PROTEIN"/>
    <property type="match status" value="1"/>
</dbReference>
<dbReference type="InterPro" id="IPR002733">
    <property type="entry name" value="AMMECR1_domain"/>
</dbReference>
<dbReference type="NCBIfam" id="TIGR04335">
    <property type="entry name" value="AmmeMemoSam_A"/>
    <property type="match status" value="1"/>
</dbReference>
<dbReference type="OrthoDB" id="159752at2"/>
<dbReference type="Gene3D" id="3.40.830.10">
    <property type="entry name" value="LigB-like"/>
    <property type="match status" value="1"/>
</dbReference>
<proteinExistence type="predicted"/>
<dbReference type="InterPro" id="IPR023473">
    <property type="entry name" value="AMMECR1"/>
</dbReference>
<dbReference type="InterPro" id="IPR004183">
    <property type="entry name" value="Xdiol_dOase_suB"/>
</dbReference>
<dbReference type="Proteomes" id="UP000198943">
    <property type="component" value="Unassembled WGS sequence"/>
</dbReference>
<dbReference type="GO" id="GO:0008198">
    <property type="term" value="F:ferrous iron binding"/>
    <property type="evidence" value="ECO:0007669"/>
    <property type="project" value="InterPro"/>
</dbReference>
<name>A0A1G6IEE7_9FIRM</name>
<dbReference type="SUPFAM" id="SSF143447">
    <property type="entry name" value="AMMECR1-like"/>
    <property type="match status" value="1"/>
</dbReference>
<evidence type="ECO:0000313" key="2">
    <source>
        <dbReference type="EMBL" id="SDC04828.1"/>
    </source>
</evidence>
<dbReference type="InterPro" id="IPR036071">
    <property type="entry name" value="AMMECR1_dom_sf"/>
</dbReference>
<dbReference type="EMBL" id="FMYW01000002">
    <property type="protein sequence ID" value="SDC04828.1"/>
    <property type="molecule type" value="Genomic_DNA"/>
</dbReference>
<dbReference type="InterPro" id="IPR027623">
    <property type="entry name" value="AmmeMemoSam_A"/>
</dbReference>